<dbReference type="SUPFAM" id="SSF50156">
    <property type="entry name" value="PDZ domain-like"/>
    <property type="match status" value="1"/>
</dbReference>
<proteinExistence type="predicted"/>
<name>A0ABW4ZF20_9BACT</name>
<dbReference type="EMBL" id="JBHUJB010000083">
    <property type="protein sequence ID" value="MFD2160523.1"/>
    <property type="molecule type" value="Genomic_DNA"/>
</dbReference>
<organism evidence="1 2">
    <name type="scientific">Rubritalea tangerina</name>
    <dbReference type="NCBI Taxonomy" id="430798"/>
    <lineage>
        <taxon>Bacteria</taxon>
        <taxon>Pseudomonadati</taxon>
        <taxon>Verrucomicrobiota</taxon>
        <taxon>Verrucomicrobiia</taxon>
        <taxon>Verrucomicrobiales</taxon>
        <taxon>Rubritaleaceae</taxon>
        <taxon>Rubritalea</taxon>
    </lineage>
</organism>
<evidence type="ECO:0000313" key="1">
    <source>
        <dbReference type="EMBL" id="MFD2160523.1"/>
    </source>
</evidence>
<dbReference type="RefSeq" id="WP_377087981.1">
    <property type="nucleotide sequence ID" value="NZ_JBHSJL010000014.1"/>
</dbReference>
<dbReference type="Gene3D" id="2.30.42.10">
    <property type="match status" value="1"/>
</dbReference>
<gene>
    <name evidence="1" type="ORF">ACFSW8_16585</name>
</gene>
<reference evidence="2" key="1">
    <citation type="journal article" date="2019" name="Int. J. Syst. Evol. Microbiol.">
        <title>The Global Catalogue of Microorganisms (GCM) 10K type strain sequencing project: providing services to taxonomists for standard genome sequencing and annotation.</title>
        <authorList>
            <consortium name="The Broad Institute Genomics Platform"/>
            <consortium name="The Broad Institute Genome Sequencing Center for Infectious Disease"/>
            <person name="Wu L."/>
            <person name="Ma J."/>
        </authorList>
    </citation>
    <scope>NUCLEOTIDE SEQUENCE [LARGE SCALE GENOMIC DNA]</scope>
    <source>
        <strain evidence="2">CCUG 57942</strain>
    </source>
</reference>
<evidence type="ECO:0000313" key="2">
    <source>
        <dbReference type="Proteomes" id="UP001597389"/>
    </source>
</evidence>
<keyword evidence="2" id="KW-1185">Reference proteome</keyword>
<accession>A0ABW4ZF20</accession>
<sequence length="104" mass="11724">MRGWIRVLWSIVWLLPGVWAAEKTDADYPLGKIGGRYFAQTDSHMIRVSEVLEGGPGDLAGLQVNDYIYGAFGEITISSSLVNKPNYTMLTKGPVFMHKDFYFF</sequence>
<dbReference type="InterPro" id="IPR036034">
    <property type="entry name" value="PDZ_sf"/>
</dbReference>
<dbReference type="Proteomes" id="UP001597389">
    <property type="component" value="Unassembled WGS sequence"/>
</dbReference>
<protein>
    <submittedName>
        <fullName evidence="1">Uncharacterized protein</fullName>
    </submittedName>
</protein>
<comment type="caution">
    <text evidence="1">The sequence shown here is derived from an EMBL/GenBank/DDBJ whole genome shotgun (WGS) entry which is preliminary data.</text>
</comment>